<name>A0A0M9UD75_9CHLR</name>
<evidence type="ECO:0000259" key="7">
    <source>
        <dbReference type="Pfam" id="PF00482"/>
    </source>
</evidence>
<feature type="transmembrane region" description="Helical" evidence="6">
    <location>
        <begin position="285"/>
        <end position="311"/>
    </location>
</feature>
<evidence type="ECO:0000313" key="8">
    <source>
        <dbReference type="EMBL" id="GAP63718.1"/>
    </source>
</evidence>
<evidence type="ECO:0000256" key="4">
    <source>
        <dbReference type="ARBA" id="ARBA00022989"/>
    </source>
</evidence>
<dbReference type="InterPro" id="IPR042094">
    <property type="entry name" value="T2SS_GspF_sf"/>
</dbReference>
<keyword evidence="4 6" id="KW-1133">Transmembrane helix</keyword>
<dbReference type="InParanoid" id="A0A0M9UD75"/>
<keyword evidence="10" id="KW-1185">Reference proteome</keyword>
<dbReference type="RefSeq" id="WP_054493515.1">
    <property type="nucleotide sequence ID" value="NZ_BBZA01000182.1"/>
</dbReference>
<keyword evidence="2" id="KW-1003">Cell membrane</keyword>
<keyword evidence="3 6" id="KW-0812">Transmembrane</keyword>
<evidence type="ECO:0000256" key="1">
    <source>
        <dbReference type="ARBA" id="ARBA00004651"/>
    </source>
</evidence>
<dbReference type="EMBL" id="BBZA01000182">
    <property type="protein sequence ID" value="GAP63718.1"/>
    <property type="molecule type" value="Genomic_DNA"/>
</dbReference>
<feature type="transmembrane region" description="Helical" evidence="6">
    <location>
        <begin position="96"/>
        <end position="129"/>
    </location>
</feature>
<evidence type="ECO:0000313" key="9">
    <source>
        <dbReference type="EMBL" id="KPL88244.1"/>
    </source>
</evidence>
<evidence type="ECO:0000256" key="5">
    <source>
        <dbReference type="ARBA" id="ARBA00023136"/>
    </source>
</evidence>
<keyword evidence="5 6" id="KW-0472">Membrane</keyword>
<dbReference type="Pfam" id="PF00482">
    <property type="entry name" value="T2SSF"/>
    <property type="match status" value="1"/>
</dbReference>
<dbReference type="PANTHER" id="PTHR35007:SF1">
    <property type="entry name" value="PILUS ASSEMBLY PROTEIN"/>
    <property type="match status" value="1"/>
</dbReference>
<dbReference type="PATRIC" id="fig|872965.6.peg.1062"/>
<organism evidence="8 10">
    <name type="scientific">Ardenticatena maritima</name>
    <dbReference type="NCBI Taxonomy" id="872965"/>
    <lineage>
        <taxon>Bacteria</taxon>
        <taxon>Bacillati</taxon>
        <taxon>Chloroflexota</taxon>
        <taxon>Ardenticatenia</taxon>
        <taxon>Ardenticatenales</taxon>
        <taxon>Ardenticatenaceae</taxon>
        <taxon>Ardenticatena</taxon>
    </lineage>
</organism>
<dbReference type="PANTHER" id="PTHR35007">
    <property type="entry name" value="INTEGRAL MEMBRANE PROTEIN-RELATED"/>
    <property type="match status" value="1"/>
</dbReference>
<comment type="subcellular location">
    <subcellularLocation>
        <location evidence="1">Cell membrane</location>
        <topology evidence="1">Multi-pass membrane protein</topology>
    </subcellularLocation>
</comment>
<evidence type="ECO:0000256" key="3">
    <source>
        <dbReference type="ARBA" id="ARBA00022692"/>
    </source>
</evidence>
<evidence type="ECO:0000313" key="10">
    <source>
        <dbReference type="Proteomes" id="UP000037784"/>
    </source>
</evidence>
<dbReference type="STRING" id="872965.SE16_05195"/>
<reference evidence="8 10" key="1">
    <citation type="journal article" date="2015" name="Genome Announc.">
        <title>Draft Genome Sequence of a Heterotrophic Facultative Anaerobic Thermophilic Bacterium, Ardenticatena maritima Strain 110ST.</title>
        <authorList>
            <person name="Kawaichi S."/>
            <person name="Yoshida T."/>
            <person name="Sako Y."/>
            <person name="Nakamura R."/>
        </authorList>
    </citation>
    <scope>NUCLEOTIDE SEQUENCE [LARGE SCALE GENOMIC DNA]</scope>
    <source>
        <strain evidence="8 10">110S</strain>
    </source>
</reference>
<gene>
    <name evidence="8" type="primary">tadB</name>
    <name evidence="8" type="ORF">ARMA_2141</name>
    <name evidence="9" type="ORF">SE16_05195</name>
</gene>
<dbReference type="AlphaFoldDB" id="A0A0M9UD75"/>
<evidence type="ECO:0000313" key="11">
    <source>
        <dbReference type="Proteomes" id="UP000050502"/>
    </source>
</evidence>
<dbReference type="EMBL" id="LGKN01000004">
    <property type="protein sequence ID" value="KPL88244.1"/>
    <property type="molecule type" value="Genomic_DNA"/>
</dbReference>
<dbReference type="OrthoDB" id="9803381at2"/>
<evidence type="ECO:0000256" key="2">
    <source>
        <dbReference type="ARBA" id="ARBA00022475"/>
    </source>
</evidence>
<evidence type="ECO:0000256" key="6">
    <source>
        <dbReference type="SAM" id="Phobius"/>
    </source>
</evidence>
<dbReference type="Proteomes" id="UP000050502">
    <property type="component" value="Unassembled WGS sequence"/>
</dbReference>
<reference evidence="10" key="3">
    <citation type="submission" date="2015-08" db="EMBL/GenBank/DDBJ databases">
        <title>Draft Genome Sequence of a Heterotrophic Facultative Anaerobic Bacterium Ardenticatena maritima Strain 110S.</title>
        <authorList>
            <person name="Kawaichi S."/>
            <person name="Yoshida T."/>
            <person name="Sako Y."/>
            <person name="Nakamura R."/>
        </authorList>
    </citation>
    <scope>NUCLEOTIDE SEQUENCE [LARGE SCALE GENOMIC DNA]</scope>
    <source>
        <strain evidence="10">110S</strain>
    </source>
</reference>
<dbReference type="GO" id="GO:0005886">
    <property type="term" value="C:plasma membrane"/>
    <property type="evidence" value="ECO:0007669"/>
    <property type="project" value="UniProtKB-SubCell"/>
</dbReference>
<dbReference type="Gene3D" id="1.20.81.30">
    <property type="entry name" value="Type II secretion system (T2SS), domain F"/>
    <property type="match status" value="1"/>
</dbReference>
<proteinExistence type="predicted"/>
<sequence>MTPLVAAGLVGLSILLLFIGLAQVLSAPAEIVDDRLQRYAHRESGQFEFLDIIDDESDSGGSFLDELAEEQARRSGLLVELARADLKLTPREWFTFNFLVVLLMGLVGWLLFRNIVLAVGSAIVGIFLPRIWLRMRQQRRLNKFNQMLPDAIGLLANSLRAGYSLLQSMEVLSREMPDPIGAEFRVVIREVGLGLTEEQALKNLLERVPSDDLDMMITAINVQKEVGGNLAEILDILAYTIRERVRIQGEIRVLTSQQRLAGWVLTFVPVALFLFMFMVNREYVSLLYTTTCGWIMLVTAIFLIIAGNFAIRKIIAIEV</sequence>
<dbReference type="Proteomes" id="UP000037784">
    <property type="component" value="Unassembled WGS sequence"/>
</dbReference>
<feature type="transmembrane region" description="Helical" evidence="6">
    <location>
        <begin position="260"/>
        <end position="279"/>
    </location>
</feature>
<accession>A0A0M9UD75</accession>
<feature type="domain" description="Type II secretion system protein GspF" evidence="7">
    <location>
        <begin position="153"/>
        <end position="277"/>
    </location>
</feature>
<comment type="caution">
    <text evidence="8">The sequence shown here is derived from an EMBL/GenBank/DDBJ whole genome shotgun (WGS) entry which is preliminary data.</text>
</comment>
<dbReference type="InterPro" id="IPR018076">
    <property type="entry name" value="T2SS_GspF_dom"/>
</dbReference>
<protein>
    <submittedName>
        <fullName evidence="8">Tight adherence protein B</fullName>
    </submittedName>
</protein>
<reference evidence="9 11" key="2">
    <citation type="submission" date="2015-07" db="EMBL/GenBank/DDBJ databases">
        <title>Whole genome sequence of Ardenticatena maritima DSM 23922.</title>
        <authorList>
            <person name="Hemp J."/>
            <person name="Ward L.M."/>
            <person name="Pace L.A."/>
            <person name="Fischer W.W."/>
        </authorList>
    </citation>
    <scope>NUCLEOTIDE SEQUENCE [LARGE SCALE GENOMIC DNA]</scope>
    <source>
        <strain evidence="9 11">110S</strain>
    </source>
</reference>